<dbReference type="Proteomes" id="UP001320898">
    <property type="component" value="Unassembled WGS sequence"/>
</dbReference>
<dbReference type="Pfam" id="PF24729">
    <property type="entry name" value="Acb2_Tad1_hairpin"/>
    <property type="match status" value="1"/>
</dbReference>
<evidence type="ECO:0000313" key="4">
    <source>
        <dbReference type="Proteomes" id="UP001320898"/>
    </source>
</evidence>
<name>A0AAW5QZC8_9HYPH</name>
<keyword evidence="4" id="KW-1185">Reference proteome</keyword>
<dbReference type="RefSeq" id="WP_261616923.1">
    <property type="nucleotide sequence ID" value="NZ_JALIDZ010000007.1"/>
</dbReference>
<protein>
    <recommendedName>
        <fullName evidence="2">Acb2/Tad1 hairpin domain-containing protein</fullName>
    </recommendedName>
</protein>
<comment type="caution">
    <text evidence="3">The sequence shown here is derived from an EMBL/GenBank/DDBJ whole genome shotgun (WGS) entry which is preliminary data.</text>
</comment>
<accession>A0AAW5QZC8</accession>
<keyword evidence="1" id="KW-0547">Nucleotide-binding</keyword>
<evidence type="ECO:0000256" key="1">
    <source>
        <dbReference type="ARBA" id="ARBA00022741"/>
    </source>
</evidence>
<dbReference type="EMBL" id="JALIDZ010000007">
    <property type="protein sequence ID" value="MCT8973350.1"/>
    <property type="molecule type" value="Genomic_DNA"/>
</dbReference>
<sequence>MTDPRKITSYTVDGALKIVSKDDPGPGGAHHAYVIAWGKGELPIKFQFGHTLESGHNGVTDEALLAVIVDRLRSFQAGPLSCRENEIALTKIEEALHWLHHRTRDRLARGVKGTGRA</sequence>
<proteinExistence type="predicted"/>
<organism evidence="3 4">
    <name type="scientific">Microbaculum marinisediminis</name>
    <dbReference type="NCBI Taxonomy" id="2931392"/>
    <lineage>
        <taxon>Bacteria</taxon>
        <taxon>Pseudomonadati</taxon>
        <taxon>Pseudomonadota</taxon>
        <taxon>Alphaproteobacteria</taxon>
        <taxon>Hyphomicrobiales</taxon>
        <taxon>Tepidamorphaceae</taxon>
        <taxon>Microbaculum</taxon>
    </lineage>
</organism>
<dbReference type="InterPro" id="IPR056098">
    <property type="entry name" value="Acb2/Tad1_hairpin"/>
</dbReference>
<evidence type="ECO:0000313" key="3">
    <source>
        <dbReference type="EMBL" id="MCT8973350.1"/>
    </source>
</evidence>
<feature type="domain" description="Acb2/Tad1 hairpin" evidence="2">
    <location>
        <begin position="44"/>
        <end position="103"/>
    </location>
</feature>
<reference evidence="3 4" key="1">
    <citation type="submission" date="2022-04" db="EMBL/GenBank/DDBJ databases">
        <authorList>
            <person name="Ye Y.-Q."/>
            <person name="Du Z.-J."/>
        </authorList>
    </citation>
    <scope>NUCLEOTIDE SEQUENCE [LARGE SCALE GENOMIC DNA]</scope>
    <source>
        <strain evidence="3 4">A6E488</strain>
    </source>
</reference>
<gene>
    <name evidence="3" type="ORF">MUB46_15925</name>
</gene>
<dbReference type="AlphaFoldDB" id="A0AAW5QZC8"/>
<evidence type="ECO:0000259" key="2">
    <source>
        <dbReference type="Pfam" id="PF24729"/>
    </source>
</evidence>